<evidence type="ECO:0000256" key="3">
    <source>
        <dbReference type="PIRSR" id="PIRSR605511-2"/>
    </source>
</evidence>
<feature type="active site" description="Proton donor/acceptor" evidence="2">
    <location>
        <position position="275"/>
    </location>
</feature>
<feature type="region of interest" description="Disordered" evidence="4">
    <location>
        <begin position="166"/>
        <end position="201"/>
    </location>
</feature>
<evidence type="ECO:0000256" key="1">
    <source>
        <dbReference type="ARBA" id="ARBA00022801"/>
    </source>
</evidence>
<keyword evidence="1" id="KW-0378">Hydrolase</keyword>
<dbReference type="GO" id="GO:0046872">
    <property type="term" value="F:metal ion binding"/>
    <property type="evidence" value="ECO:0007669"/>
    <property type="project" value="UniProtKB-KW"/>
</dbReference>
<dbReference type="GO" id="GO:0016787">
    <property type="term" value="F:hydrolase activity"/>
    <property type="evidence" value="ECO:0007669"/>
    <property type="project" value="UniProtKB-KW"/>
</dbReference>
<dbReference type="OrthoDB" id="502821at2"/>
<protein>
    <submittedName>
        <fullName evidence="7">SMP-30/gluconolactonase/LRE family protein</fullName>
    </submittedName>
</protein>
<dbReference type="InterPro" id="IPR005511">
    <property type="entry name" value="SMP-30"/>
</dbReference>
<dbReference type="Pfam" id="PF08450">
    <property type="entry name" value="SGL"/>
    <property type="match status" value="1"/>
</dbReference>
<dbReference type="InterPro" id="IPR051262">
    <property type="entry name" value="SMP-30/CGR1_Lactonase"/>
</dbReference>
<dbReference type="EMBL" id="RSED01000014">
    <property type="protein sequence ID" value="RRS03189.1"/>
    <property type="molecule type" value="Genomic_DNA"/>
</dbReference>
<proteinExistence type="predicted"/>
<feature type="compositionally biased region" description="Low complexity" evidence="4">
    <location>
        <begin position="166"/>
        <end position="180"/>
    </location>
</feature>
<gene>
    <name evidence="7" type="ORF">EIP75_17030</name>
</gene>
<evidence type="ECO:0000256" key="5">
    <source>
        <dbReference type="SAM" id="SignalP"/>
    </source>
</evidence>
<evidence type="ECO:0000256" key="2">
    <source>
        <dbReference type="PIRSR" id="PIRSR605511-1"/>
    </source>
</evidence>
<dbReference type="InterPro" id="IPR011042">
    <property type="entry name" value="6-blade_b-propeller_TolB-like"/>
</dbReference>
<reference evidence="7 8" key="1">
    <citation type="submission" date="2018-12" db="EMBL/GenBank/DDBJ databases">
        <title>The whole draft genome of Aquabacterium sp. SJQ9.</title>
        <authorList>
            <person name="Sun L."/>
            <person name="Gao X."/>
            <person name="Chen W."/>
            <person name="Huang K."/>
        </authorList>
    </citation>
    <scope>NUCLEOTIDE SEQUENCE [LARGE SCALE GENOMIC DNA]</scope>
    <source>
        <strain evidence="7 8">SJQ9</strain>
    </source>
</reference>
<evidence type="ECO:0000259" key="6">
    <source>
        <dbReference type="Pfam" id="PF08450"/>
    </source>
</evidence>
<evidence type="ECO:0000313" key="8">
    <source>
        <dbReference type="Proteomes" id="UP000269265"/>
    </source>
</evidence>
<dbReference type="SUPFAM" id="SSF63829">
    <property type="entry name" value="Calcium-dependent phosphotriesterase"/>
    <property type="match status" value="1"/>
</dbReference>
<keyword evidence="8" id="KW-1185">Reference proteome</keyword>
<evidence type="ECO:0000256" key="4">
    <source>
        <dbReference type="SAM" id="MobiDB-lite"/>
    </source>
</evidence>
<dbReference type="Proteomes" id="UP000269265">
    <property type="component" value="Unassembled WGS sequence"/>
</dbReference>
<comment type="caution">
    <text evidence="7">The sequence shown here is derived from an EMBL/GenBank/DDBJ whole genome shotgun (WGS) entry which is preliminary data.</text>
</comment>
<name>A0A3R8S7D6_9BURK</name>
<dbReference type="PRINTS" id="PR01790">
    <property type="entry name" value="SMP30FAMILY"/>
</dbReference>
<feature type="chain" id="PRO_5018688874" evidence="5">
    <location>
        <begin position="29"/>
        <end position="348"/>
    </location>
</feature>
<dbReference type="AlphaFoldDB" id="A0A3R8S7D6"/>
<evidence type="ECO:0000313" key="7">
    <source>
        <dbReference type="EMBL" id="RRS03189.1"/>
    </source>
</evidence>
<dbReference type="PANTHER" id="PTHR47572">
    <property type="entry name" value="LIPOPROTEIN-RELATED"/>
    <property type="match status" value="1"/>
</dbReference>
<dbReference type="RefSeq" id="WP_125244482.1">
    <property type="nucleotide sequence ID" value="NZ_RSED01000014.1"/>
</dbReference>
<keyword evidence="3" id="KW-0479">Metal-binding</keyword>
<feature type="binding site" evidence="3">
    <location>
        <position position="218"/>
    </location>
    <ligand>
        <name>a divalent metal cation</name>
        <dbReference type="ChEBI" id="CHEBI:60240"/>
    </ligand>
</feature>
<accession>A0A3R8S7D6</accession>
<sequence>MTQQRHHRPLNILLAACALAWLPGSAFAQVQAAASPLPSTITAGIPGVVAAGTRIELIKEGFSGTEGPVALPDGSFAFTETQAARITRIAPDGTISTLLSDTNGANGLGFGAHGELYAVQVQQPRVGIIYPPERAKTLVERYEGAPFGRPNDLVVSQLGHVYFTDSGAQAPRPPQAGASATPAPVAKADQPAPNKPAVYRIGNDGSVKRLANDIERPNGIQLSPDEKVLYVANTAGEYVLAYDLADDGTVGPKRNFAKLEGWRTTETGTTSSGADGLAVDARGRLYVASTVGIQVFSPEGQPLGIIALPKAPQNIAFAGPGKRTLYAVGRGAAYKIATIASGYGGRAK</sequence>
<dbReference type="Gene3D" id="2.120.10.30">
    <property type="entry name" value="TolB, C-terminal domain"/>
    <property type="match status" value="1"/>
</dbReference>
<dbReference type="PANTHER" id="PTHR47572:SF4">
    <property type="entry name" value="LACTONASE DRP35"/>
    <property type="match status" value="1"/>
</dbReference>
<keyword evidence="3" id="KW-0862">Zinc</keyword>
<keyword evidence="5" id="KW-0732">Signal</keyword>
<comment type="cofactor">
    <cofactor evidence="3">
        <name>Zn(2+)</name>
        <dbReference type="ChEBI" id="CHEBI:29105"/>
    </cofactor>
    <text evidence="3">Binds 1 divalent metal cation per subunit.</text>
</comment>
<feature type="binding site" evidence="3">
    <location>
        <position position="275"/>
    </location>
    <ligand>
        <name>a divalent metal cation</name>
        <dbReference type="ChEBI" id="CHEBI:60240"/>
    </ligand>
</feature>
<organism evidence="7 8">
    <name type="scientific">Aquabacterium soli</name>
    <dbReference type="NCBI Taxonomy" id="2493092"/>
    <lineage>
        <taxon>Bacteria</taxon>
        <taxon>Pseudomonadati</taxon>
        <taxon>Pseudomonadota</taxon>
        <taxon>Betaproteobacteria</taxon>
        <taxon>Burkholderiales</taxon>
        <taxon>Aquabacterium</taxon>
    </lineage>
</organism>
<dbReference type="InterPro" id="IPR013658">
    <property type="entry name" value="SGL"/>
</dbReference>
<feature type="domain" description="SMP-30/Gluconolactonase/LRE-like region" evidence="6">
    <location>
        <begin position="65"/>
        <end position="326"/>
    </location>
</feature>
<feature type="signal peptide" evidence="5">
    <location>
        <begin position="1"/>
        <end position="28"/>
    </location>
</feature>